<organism evidence="6 7">
    <name type="scientific">Rhizobium halophytocola</name>
    <dbReference type="NCBI Taxonomy" id="735519"/>
    <lineage>
        <taxon>Bacteria</taxon>
        <taxon>Pseudomonadati</taxon>
        <taxon>Pseudomonadota</taxon>
        <taxon>Alphaproteobacteria</taxon>
        <taxon>Hyphomicrobiales</taxon>
        <taxon>Rhizobiaceae</taxon>
        <taxon>Rhizobium/Agrobacterium group</taxon>
        <taxon>Rhizobium</taxon>
    </lineage>
</organism>
<dbReference type="Pfam" id="PF00126">
    <property type="entry name" value="HTH_1"/>
    <property type="match status" value="2"/>
</dbReference>
<dbReference type="EMBL" id="JAGGJU010000002">
    <property type="protein sequence ID" value="MBP1849411.1"/>
    <property type="molecule type" value="Genomic_DNA"/>
</dbReference>
<dbReference type="SUPFAM" id="SSF46785">
    <property type="entry name" value="Winged helix' DNA-binding domain"/>
    <property type="match status" value="2"/>
</dbReference>
<dbReference type="InterPro" id="IPR036390">
    <property type="entry name" value="WH_DNA-bd_sf"/>
</dbReference>
<dbReference type="Pfam" id="PF03466">
    <property type="entry name" value="LysR_substrate"/>
    <property type="match status" value="1"/>
</dbReference>
<evidence type="ECO:0000259" key="5">
    <source>
        <dbReference type="PROSITE" id="PS50931"/>
    </source>
</evidence>
<proteinExistence type="inferred from homology"/>
<dbReference type="InterPro" id="IPR036388">
    <property type="entry name" value="WH-like_DNA-bd_sf"/>
</dbReference>
<comment type="similarity">
    <text evidence="1">Belongs to the LysR transcriptional regulatory family.</text>
</comment>
<dbReference type="PRINTS" id="PR00039">
    <property type="entry name" value="HTHLYSR"/>
</dbReference>
<feature type="domain" description="HTH lysR-type" evidence="5">
    <location>
        <begin position="18"/>
        <end position="75"/>
    </location>
</feature>
<gene>
    <name evidence="6" type="ORF">J2Z17_000832</name>
</gene>
<dbReference type="Proteomes" id="UP000759443">
    <property type="component" value="Unassembled WGS sequence"/>
</dbReference>
<accession>A0ABS4DUP2</accession>
<dbReference type="SUPFAM" id="SSF53850">
    <property type="entry name" value="Periplasmic binding protein-like II"/>
    <property type="match status" value="1"/>
</dbReference>
<keyword evidence="2" id="KW-0805">Transcription regulation</keyword>
<protein>
    <submittedName>
        <fullName evidence="6">DNA-binding transcriptional LysR family regulator</fullName>
    </submittedName>
</protein>
<evidence type="ECO:0000256" key="3">
    <source>
        <dbReference type="ARBA" id="ARBA00023125"/>
    </source>
</evidence>
<evidence type="ECO:0000256" key="4">
    <source>
        <dbReference type="ARBA" id="ARBA00023163"/>
    </source>
</evidence>
<evidence type="ECO:0000256" key="2">
    <source>
        <dbReference type="ARBA" id="ARBA00023015"/>
    </source>
</evidence>
<dbReference type="RefSeq" id="WP_209942485.1">
    <property type="nucleotide sequence ID" value="NZ_JAGGJU010000002.1"/>
</dbReference>
<dbReference type="InterPro" id="IPR005119">
    <property type="entry name" value="LysR_subst-bd"/>
</dbReference>
<dbReference type="PROSITE" id="PS50931">
    <property type="entry name" value="HTH_LYSR"/>
    <property type="match status" value="2"/>
</dbReference>
<evidence type="ECO:0000313" key="7">
    <source>
        <dbReference type="Proteomes" id="UP000759443"/>
    </source>
</evidence>
<dbReference type="Gene3D" id="3.40.190.10">
    <property type="entry name" value="Periplasmic binding protein-like II"/>
    <property type="match status" value="2"/>
</dbReference>
<name>A0ABS4DUP2_9HYPH</name>
<evidence type="ECO:0000256" key="1">
    <source>
        <dbReference type="ARBA" id="ARBA00009437"/>
    </source>
</evidence>
<dbReference type="PANTHER" id="PTHR30126:SF98">
    <property type="entry name" value="HTH-TYPE TRANSCRIPTIONAL ACTIVATOR BAUR"/>
    <property type="match status" value="1"/>
</dbReference>
<keyword evidence="3 6" id="KW-0238">DNA-binding</keyword>
<keyword evidence="4" id="KW-0804">Transcription</keyword>
<keyword evidence="7" id="KW-1185">Reference proteome</keyword>
<dbReference type="GO" id="GO:0003677">
    <property type="term" value="F:DNA binding"/>
    <property type="evidence" value="ECO:0007669"/>
    <property type="project" value="UniProtKB-KW"/>
</dbReference>
<evidence type="ECO:0000313" key="6">
    <source>
        <dbReference type="EMBL" id="MBP1849411.1"/>
    </source>
</evidence>
<feature type="domain" description="HTH lysR-type" evidence="5">
    <location>
        <begin position="116"/>
        <end position="173"/>
    </location>
</feature>
<comment type="caution">
    <text evidence="6">The sequence shown here is derived from an EMBL/GenBank/DDBJ whole genome shotgun (WGS) entry which is preliminary data.</text>
</comment>
<dbReference type="Gene3D" id="1.10.10.10">
    <property type="entry name" value="Winged helix-like DNA-binding domain superfamily/Winged helix DNA-binding domain"/>
    <property type="match status" value="2"/>
</dbReference>
<sequence length="411" mass="44917">MATEEDAREGEISPCPLPNLRHLKAFLLVAEMQSVNRAAERVNLSQPAITQAIARLEKLFGVELFNRHQTGMYITDFGTLLRNRLMDAFLALGAGAGQAAGSALADAVAADPTRYVTASQLNALSALNQSGDFQVAADQLGITATSLHRNIRGLEEQLAAKLVFRDGHAVQFSRSGSVLAQQAKLAMRELELAYEDIDWARGVNRGRLTIGALPLTRSYIAPKALVTLASNHPELRVRLMEGSYPVLLRALCEGDVDVLIGALREPPPVSSVVEEPLFTETLCVVARGDHPLVGAKSIVTRELLGYPWVAPRAGSPARREFERLMSDAGPPLMLEVASHNSVRAILFESDALALLSPEQIRYEVKNGQLAVLPVEWQPQPRTIGYTVRKNWRPTLAQRELIDILQTICGEL</sequence>
<dbReference type="PANTHER" id="PTHR30126">
    <property type="entry name" value="HTH-TYPE TRANSCRIPTIONAL REGULATOR"/>
    <property type="match status" value="1"/>
</dbReference>
<dbReference type="InterPro" id="IPR000847">
    <property type="entry name" value="LysR_HTH_N"/>
</dbReference>
<reference evidence="6 7" key="1">
    <citation type="submission" date="2021-03" db="EMBL/GenBank/DDBJ databases">
        <title>Genomic Encyclopedia of Type Strains, Phase IV (KMG-IV): sequencing the most valuable type-strain genomes for metagenomic binning, comparative biology and taxonomic classification.</title>
        <authorList>
            <person name="Goeker M."/>
        </authorList>
    </citation>
    <scope>NUCLEOTIDE SEQUENCE [LARGE SCALE GENOMIC DNA]</scope>
    <source>
        <strain evidence="6 7">DSM 21600</strain>
    </source>
</reference>